<evidence type="ECO:0000313" key="2">
    <source>
        <dbReference type="EMBL" id="KAL0953530.1"/>
    </source>
</evidence>
<keyword evidence="3" id="KW-1185">Reference proteome</keyword>
<gene>
    <name evidence="2" type="ORF">HGRIS_004751</name>
</gene>
<accession>A0ABR3JEI1</accession>
<reference evidence="3" key="1">
    <citation type="submission" date="2024-06" db="EMBL/GenBank/DDBJ databases">
        <title>Multi-omics analyses provide insights into the biosynthesis of the anticancer antibiotic pleurotin in Hohenbuehelia grisea.</title>
        <authorList>
            <person name="Weaver J.A."/>
            <person name="Alberti F."/>
        </authorList>
    </citation>
    <scope>NUCLEOTIDE SEQUENCE [LARGE SCALE GENOMIC DNA]</scope>
    <source>
        <strain evidence="3">T-177</strain>
    </source>
</reference>
<evidence type="ECO:0000256" key="1">
    <source>
        <dbReference type="SAM" id="Phobius"/>
    </source>
</evidence>
<organism evidence="2 3">
    <name type="scientific">Hohenbuehelia grisea</name>
    <dbReference type="NCBI Taxonomy" id="104357"/>
    <lineage>
        <taxon>Eukaryota</taxon>
        <taxon>Fungi</taxon>
        <taxon>Dikarya</taxon>
        <taxon>Basidiomycota</taxon>
        <taxon>Agaricomycotina</taxon>
        <taxon>Agaricomycetes</taxon>
        <taxon>Agaricomycetidae</taxon>
        <taxon>Agaricales</taxon>
        <taxon>Pleurotineae</taxon>
        <taxon>Pleurotaceae</taxon>
        <taxon>Hohenbuehelia</taxon>
    </lineage>
</organism>
<dbReference type="Proteomes" id="UP001556367">
    <property type="component" value="Unassembled WGS sequence"/>
</dbReference>
<dbReference type="EMBL" id="JASNQZ010000008">
    <property type="protein sequence ID" value="KAL0953530.1"/>
    <property type="molecule type" value="Genomic_DNA"/>
</dbReference>
<protein>
    <submittedName>
        <fullName evidence="2">Uncharacterized protein</fullName>
    </submittedName>
</protein>
<feature type="transmembrane region" description="Helical" evidence="1">
    <location>
        <begin position="56"/>
        <end position="80"/>
    </location>
</feature>
<proteinExistence type="predicted"/>
<name>A0ABR3JEI1_9AGAR</name>
<keyword evidence="1" id="KW-0472">Membrane</keyword>
<comment type="caution">
    <text evidence="2">The sequence shown here is derived from an EMBL/GenBank/DDBJ whole genome shotgun (WGS) entry which is preliminary data.</text>
</comment>
<keyword evidence="1" id="KW-1133">Transmembrane helix</keyword>
<keyword evidence="1" id="KW-0812">Transmembrane</keyword>
<sequence length="105" mass="11758">MNTDARANSGSRDDVEIIQQVARDGPPNNNDPALEAGDKEVKPEEPYSIYTLREKWVIVGIVSVGGVFRKVSFFFCIVLFELCPLQPSHRKHLLSSNSCHRLCLS</sequence>
<evidence type="ECO:0000313" key="3">
    <source>
        <dbReference type="Proteomes" id="UP001556367"/>
    </source>
</evidence>